<comment type="caution">
    <text evidence="1">The sequence shown here is derived from an EMBL/GenBank/DDBJ whole genome shotgun (WGS) entry which is preliminary data.</text>
</comment>
<keyword evidence="2" id="KW-1185">Reference proteome</keyword>
<dbReference type="Proteomes" id="UP000192277">
    <property type="component" value="Unassembled WGS sequence"/>
</dbReference>
<dbReference type="RefSeq" id="WP_014223250.1">
    <property type="nucleotide sequence ID" value="NZ_LWBO01000001.1"/>
</dbReference>
<evidence type="ECO:0000313" key="2">
    <source>
        <dbReference type="Proteomes" id="UP000192277"/>
    </source>
</evidence>
<name>A0ABX3P6P2_9BACT</name>
<reference evidence="1 2" key="1">
    <citation type="submission" date="2016-04" db="EMBL/GenBank/DDBJ databases">
        <authorList>
            <person name="Chen L."/>
            <person name="Zhuang W."/>
            <person name="Wang G."/>
        </authorList>
    </citation>
    <scope>NUCLEOTIDE SEQUENCE [LARGE SCALE GENOMIC DNA]</scope>
    <source>
        <strain evidence="2">GR20</strain>
    </source>
</reference>
<organism evidence="1 2">
    <name type="scientific">Niastella koreensis</name>
    <dbReference type="NCBI Taxonomy" id="354356"/>
    <lineage>
        <taxon>Bacteria</taxon>
        <taxon>Pseudomonadati</taxon>
        <taxon>Bacteroidota</taxon>
        <taxon>Chitinophagia</taxon>
        <taxon>Chitinophagales</taxon>
        <taxon>Chitinophagaceae</taxon>
        <taxon>Niastella</taxon>
    </lineage>
</organism>
<proteinExistence type="predicted"/>
<protein>
    <submittedName>
        <fullName evidence="1">Uncharacterized protein</fullName>
    </submittedName>
</protein>
<sequence>MAKVKDNLLVRGASGNVGKQFVYRKRGKDTFITRMPETNKNAKPTEQQEKVREQFLAASGYATSAIADPKIKAQYQKKAKAKSGITAYNVAFRDFLKAPVVKKTGTEKYNGTTGSQIVITAIDDFRVIEVTVSIKTAAGVLVEEGSAILNPLHRDEWIYTATQNNAALTGSVILATAKDLPGNKGTMETTL</sequence>
<accession>A0ABX3P6P2</accession>
<gene>
    <name evidence="1" type="ORF">A4D02_04795</name>
</gene>
<evidence type="ECO:0000313" key="1">
    <source>
        <dbReference type="EMBL" id="OQP55624.1"/>
    </source>
</evidence>
<dbReference type="EMBL" id="LWBO01000001">
    <property type="protein sequence ID" value="OQP55624.1"/>
    <property type="molecule type" value="Genomic_DNA"/>
</dbReference>